<dbReference type="PANTHER" id="PTHR33321:SF12">
    <property type="entry name" value="PLANT BASIC SECRETORY PROTEIN (BSP) FAMILY PROTEIN"/>
    <property type="match status" value="1"/>
</dbReference>
<dbReference type="Pfam" id="PF04450">
    <property type="entry name" value="BSP"/>
    <property type="match status" value="1"/>
</dbReference>
<proteinExistence type="predicted"/>
<protein>
    <submittedName>
        <fullName evidence="2">Uncharacterized protein</fullName>
    </submittedName>
</protein>
<reference evidence="2" key="2">
    <citation type="submission" date="2023-02" db="EMBL/GenBank/DDBJ databases">
        <authorList>
            <person name="Swenson N.G."/>
            <person name="Wegrzyn J.L."/>
            <person name="Mcevoy S.L."/>
        </authorList>
    </citation>
    <scope>NUCLEOTIDE SEQUENCE</scope>
    <source>
        <strain evidence="2">91603</strain>
        <tissue evidence="2">Leaf</tissue>
    </source>
</reference>
<accession>A0AAD5NUU1</accession>
<dbReference type="PANTHER" id="PTHR33321">
    <property type="match status" value="1"/>
</dbReference>
<gene>
    <name evidence="2" type="ORF">LWI28_011925</name>
</gene>
<dbReference type="InterPro" id="IPR007541">
    <property type="entry name" value="Uncharacterised_BSP"/>
</dbReference>
<dbReference type="Proteomes" id="UP001064489">
    <property type="component" value="Chromosome 4"/>
</dbReference>
<feature type="signal peptide" evidence="1">
    <location>
        <begin position="1"/>
        <end position="23"/>
    </location>
</feature>
<dbReference type="AlphaFoldDB" id="A0AAD5NUU1"/>
<evidence type="ECO:0000313" key="2">
    <source>
        <dbReference type="EMBL" id="KAI9181147.1"/>
    </source>
</evidence>
<keyword evidence="1" id="KW-0732">Signal</keyword>
<keyword evidence="3" id="KW-1185">Reference proteome</keyword>
<sequence>MAHYILYLSLLLNLAPLLQSSHAVDYVVTNNTENTVGARFNNEIGEACSKQTLSSTIAFIWRIFQQTNTANWKNMQKVSLFNDNMDGVTYTINGEIHVSANYIGGYSSDVR</sequence>
<evidence type="ECO:0000256" key="1">
    <source>
        <dbReference type="SAM" id="SignalP"/>
    </source>
</evidence>
<comment type="caution">
    <text evidence="2">The sequence shown here is derived from an EMBL/GenBank/DDBJ whole genome shotgun (WGS) entry which is preliminary data.</text>
</comment>
<feature type="chain" id="PRO_5042150635" evidence="1">
    <location>
        <begin position="24"/>
        <end position="111"/>
    </location>
</feature>
<name>A0AAD5NUU1_ACENE</name>
<dbReference type="EMBL" id="JAJSOW010000101">
    <property type="protein sequence ID" value="KAI9181147.1"/>
    <property type="molecule type" value="Genomic_DNA"/>
</dbReference>
<reference evidence="2" key="1">
    <citation type="journal article" date="2022" name="Plant J.">
        <title>Strategies of tolerance reflected in two North American maple genomes.</title>
        <authorList>
            <person name="McEvoy S.L."/>
            <person name="Sezen U.U."/>
            <person name="Trouern-Trend A."/>
            <person name="McMahon S.M."/>
            <person name="Schaberg P.G."/>
            <person name="Yang J."/>
            <person name="Wegrzyn J.L."/>
            <person name="Swenson N.G."/>
        </authorList>
    </citation>
    <scope>NUCLEOTIDE SEQUENCE</scope>
    <source>
        <strain evidence="2">91603</strain>
    </source>
</reference>
<organism evidence="2 3">
    <name type="scientific">Acer negundo</name>
    <name type="common">Box elder</name>
    <dbReference type="NCBI Taxonomy" id="4023"/>
    <lineage>
        <taxon>Eukaryota</taxon>
        <taxon>Viridiplantae</taxon>
        <taxon>Streptophyta</taxon>
        <taxon>Embryophyta</taxon>
        <taxon>Tracheophyta</taxon>
        <taxon>Spermatophyta</taxon>
        <taxon>Magnoliopsida</taxon>
        <taxon>eudicotyledons</taxon>
        <taxon>Gunneridae</taxon>
        <taxon>Pentapetalae</taxon>
        <taxon>rosids</taxon>
        <taxon>malvids</taxon>
        <taxon>Sapindales</taxon>
        <taxon>Sapindaceae</taxon>
        <taxon>Hippocastanoideae</taxon>
        <taxon>Acereae</taxon>
        <taxon>Acer</taxon>
    </lineage>
</organism>
<evidence type="ECO:0000313" key="3">
    <source>
        <dbReference type="Proteomes" id="UP001064489"/>
    </source>
</evidence>